<dbReference type="Proteomes" id="UP000246078">
    <property type="component" value="Unassembled WGS sequence"/>
</dbReference>
<dbReference type="VEuPathDB" id="TriTrypDB:Tc_MARK_7935"/>
<dbReference type="EMBL" id="PRFC01000005">
    <property type="protein sequence ID" value="PWV20632.1"/>
    <property type="molecule type" value="Genomic_DNA"/>
</dbReference>
<feature type="compositionally biased region" description="Low complexity" evidence="1">
    <location>
        <begin position="113"/>
        <end position="125"/>
    </location>
</feature>
<feature type="compositionally biased region" description="Basic and acidic residues" evidence="1">
    <location>
        <begin position="333"/>
        <end position="342"/>
    </location>
</feature>
<dbReference type="VEuPathDB" id="TriTrypDB:TcCLB.510497.100"/>
<evidence type="ECO:0000256" key="1">
    <source>
        <dbReference type="SAM" id="MobiDB-lite"/>
    </source>
</evidence>
<feature type="compositionally biased region" description="Polar residues" evidence="1">
    <location>
        <begin position="253"/>
        <end position="279"/>
    </location>
</feature>
<dbReference type="VEuPathDB" id="TriTrypDB:TcYC6_0162270"/>
<dbReference type="InterPro" id="IPR022195">
    <property type="entry name" value="DUF3720"/>
</dbReference>
<dbReference type="VEuPathDB" id="TriTrypDB:TcCLB.510205.80"/>
<feature type="signal peptide" evidence="2">
    <location>
        <begin position="1"/>
        <end position="27"/>
    </location>
</feature>
<evidence type="ECO:0000256" key="2">
    <source>
        <dbReference type="SAM" id="SignalP"/>
    </source>
</evidence>
<feature type="compositionally biased region" description="Low complexity" evidence="1">
    <location>
        <begin position="321"/>
        <end position="332"/>
    </location>
</feature>
<feature type="compositionally biased region" description="Basic and acidic residues" evidence="1">
    <location>
        <begin position="90"/>
        <end position="99"/>
    </location>
</feature>
<evidence type="ECO:0000313" key="4">
    <source>
        <dbReference type="Proteomes" id="UP000246078"/>
    </source>
</evidence>
<keyword evidence="2" id="KW-0732">Signal</keyword>
<dbReference type="VEuPathDB" id="TriTrypDB:C3747_5g814"/>
<dbReference type="VEuPathDB" id="TriTrypDB:TCDM_11918"/>
<feature type="compositionally biased region" description="Acidic residues" evidence="1">
    <location>
        <begin position="74"/>
        <end position="87"/>
    </location>
</feature>
<protein>
    <submittedName>
        <fullName evidence="3">Mucin-associated surface protein (MASP)</fullName>
    </submittedName>
</protein>
<name>A0A2V2XJ91_TRYCR</name>
<feature type="region of interest" description="Disordered" evidence="1">
    <location>
        <begin position="74"/>
        <end position="370"/>
    </location>
</feature>
<sequence length="392" mass="40030">MAMMMTGRVLLVCALCVLWCGAGGGHAMEDYCGEGGGNGLRHTSDGEDDGVSLKEYCGLLSTRMGLIKAVEAADGEELSGDPLETSEESSPGKKLDDKTSGGGTPGLGGGVAGPATAAAAALEPGESGRGETKRELEVAETAGEKRANDRRKGSERNPENLKNGQSSSFSSGSPVTLGGEGLASEKNSKAAEPSEDGLKVTKLSQQKAEGEKENKNDTILTGVRENPEKNTEIQTAPPPPATNGKSSPEDTVRMQQLQQVLDGIESNNNSQTNSGTEISDNQHNEPSADHGESGLPSPTTNGDAANNEADKSTEDGMPNNGTAADGAGTAEGRQNENKDANPKETTVTAAAMKNKTVTSDDSDSSTAVSHTTSPLLLFVVVACAAAAAVVAA</sequence>
<comment type="caution">
    <text evidence="3">The sequence shown here is derived from an EMBL/GenBank/DDBJ whole genome shotgun (WGS) entry which is preliminary data.</text>
</comment>
<evidence type="ECO:0000313" key="3">
    <source>
        <dbReference type="EMBL" id="PWV20632.1"/>
    </source>
</evidence>
<dbReference type="VEuPathDB" id="TriTrypDB:TcCL_Unassigned04767"/>
<feature type="compositionally biased region" description="Basic and acidic residues" evidence="1">
    <location>
        <begin position="280"/>
        <end position="292"/>
    </location>
</feature>
<dbReference type="Pfam" id="PF12517">
    <property type="entry name" value="DUF3720"/>
    <property type="match status" value="1"/>
</dbReference>
<gene>
    <name evidence="3" type="ORF">C3747_5g814</name>
</gene>
<dbReference type="VEuPathDB" id="TriTrypDB:TcCLB.507065.60"/>
<dbReference type="AlphaFoldDB" id="A0A2V2XJ91"/>
<feature type="compositionally biased region" description="Basic and acidic residues" evidence="1">
    <location>
        <begin position="126"/>
        <end position="159"/>
    </location>
</feature>
<feature type="chain" id="PRO_5016171982" evidence="2">
    <location>
        <begin position="28"/>
        <end position="392"/>
    </location>
</feature>
<feature type="compositionally biased region" description="Low complexity" evidence="1">
    <location>
        <begin position="356"/>
        <end position="370"/>
    </location>
</feature>
<dbReference type="VEuPathDB" id="TriTrypDB:C4B63_29g327"/>
<dbReference type="VEuPathDB" id="TriTrypDB:TCSYLVIO_007858"/>
<dbReference type="VEuPathDB" id="TriTrypDB:BCY84_06843"/>
<dbReference type="VEuPathDB" id="TriTrypDB:TcBrA4_0172270"/>
<organism evidence="3 4">
    <name type="scientific">Trypanosoma cruzi</name>
    <dbReference type="NCBI Taxonomy" id="5693"/>
    <lineage>
        <taxon>Eukaryota</taxon>
        <taxon>Discoba</taxon>
        <taxon>Euglenozoa</taxon>
        <taxon>Kinetoplastea</taxon>
        <taxon>Metakinetoplastina</taxon>
        <taxon>Trypanosomatida</taxon>
        <taxon>Trypanosomatidae</taxon>
        <taxon>Trypanosoma</taxon>
        <taxon>Schizotrypanum</taxon>
    </lineage>
</organism>
<reference evidence="3 4" key="1">
    <citation type="journal article" date="2018" name="Microb. Genom.">
        <title>Expanding an expanded genome: long-read sequencing of Trypanosoma cruzi.</title>
        <authorList>
            <person name="Berna L."/>
            <person name="Rodriguez M."/>
            <person name="Chiribao M.L."/>
            <person name="Parodi-Talice A."/>
            <person name="Pita S."/>
            <person name="Rijo G."/>
            <person name="Alvarez-Valin F."/>
            <person name="Robello C."/>
        </authorList>
    </citation>
    <scope>NUCLEOTIDE SEQUENCE [LARGE SCALE GENOMIC DNA]</scope>
    <source>
        <strain evidence="3 4">TCC</strain>
    </source>
</reference>
<dbReference type="VEuPathDB" id="TriTrypDB:ECC02_008763"/>
<accession>A0A2V2XJ91</accession>
<proteinExistence type="predicted"/>
<feature type="compositionally biased region" description="Gly residues" evidence="1">
    <location>
        <begin position="100"/>
        <end position="112"/>
    </location>
</feature>